<sequence>MGLWVYTGWFQANFANLQSQSDRRNRRERVVQRTQVRHQKSVVGSKFARLARKISNLDQLDSISTV</sequence>
<name>Q16Z49_AEDAE</name>
<reference evidence="1" key="1">
    <citation type="submission" date="2005-10" db="EMBL/GenBank/DDBJ databases">
        <authorList>
            <person name="Loftus B.J."/>
            <person name="Nene V.M."/>
            <person name="Hannick L.I."/>
            <person name="Bidwell S."/>
            <person name="Haas B."/>
            <person name="Amedeo P."/>
            <person name="Orvis J."/>
            <person name="Wortman J.R."/>
            <person name="White O.R."/>
            <person name="Salzberg S."/>
            <person name="Shumway M."/>
            <person name="Koo H."/>
            <person name="Zhao Y."/>
            <person name="Holmes M."/>
            <person name="Miller J."/>
            <person name="Schatz M."/>
            <person name="Pop M."/>
            <person name="Pai G."/>
            <person name="Utterback T."/>
            <person name="Rogers Y.-H."/>
            <person name="Kravitz S."/>
            <person name="Fraser C.M."/>
        </authorList>
    </citation>
    <scope>NUCLEOTIDE SEQUENCE</scope>
    <source>
        <strain evidence="1">Liverpool</strain>
    </source>
</reference>
<dbReference type="Proteomes" id="UP000682892">
    <property type="component" value="Unassembled WGS sequence"/>
</dbReference>
<reference evidence="1" key="2">
    <citation type="journal article" date="2007" name="Science">
        <title>Genome sequence of Aedes aegypti, a major arbovirus vector.</title>
        <authorList>
            <person name="Nene V."/>
            <person name="Wortman J.R."/>
            <person name="Lawson D."/>
            <person name="Haas B."/>
            <person name="Kodira C."/>
            <person name="Tu Z.J."/>
            <person name="Loftus B."/>
            <person name="Xi Z."/>
            <person name="Megy K."/>
            <person name="Grabherr M."/>
            <person name="Ren Q."/>
            <person name="Zdobnov E.M."/>
            <person name="Lobo N.F."/>
            <person name="Campbell K.S."/>
            <person name="Brown S.E."/>
            <person name="Bonaldo M.F."/>
            <person name="Zhu J."/>
            <person name="Sinkins S.P."/>
            <person name="Hogenkamp D.G."/>
            <person name="Amedeo P."/>
            <person name="Arensburger P."/>
            <person name="Atkinson P.W."/>
            <person name="Bidwell S."/>
            <person name="Biedler J."/>
            <person name="Birney E."/>
            <person name="Bruggner R.V."/>
            <person name="Costas J."/>
            <person name="Coy M.R."/>
            <person name="Crabtree J."/>
            <person name="Crawford M."/>
            <person name="Debruyn B."/>
            <person name="Decaprio D."/>
            <person name="Eiglmeier K."/>
            <person name="Eisenstadt E."/>
            <person name="El-Dorry H."/>
            <person name="Gelbart W.M."/>
            <person name="Gomes S.L."/>
            <person name="Hammond M."/>
            <person name="Hannick L.I."/>
            <person name="Hogan J.R."/>
            <person name="Holmes M.H."/>
            <person name="Jaffe D."/>
            <person name="Johnston J.S."/>
            <person name="Kennedy R.C."/>
            <person name="Koo H."/>
            <person name="Kravitz S."/>
            <person name="Kriventseva E.V."/>
            <person name="Kulp D."/>
            <person name="Labutti K."/>
            <person name="Lee E."/>
            <person name="Li S."/>
            <person name="Lovin D.D."/>
            <person name="Mao C."/>
            <person name="Mauceli E."/>
            <person name="Menck C.F."/>
            <person name="Miller J.R."/>
            <person name="Montgomery P."/>
            <person name="Mori A."/>
            <person name="Nascimento A.L."/>
            <person name="Naveira H.F."/>
            <person name="Nusbaum C."/>
            <person name="O'leary S."/>
            <person name="Orvis J."/>
            <person name="Pertea M."/>
            <person name="Quesneville H."/>
            <person name="Reidenbach K.R."/>
            <person name="Rogers Y.H."/>
            <person name="Roth C.W."/>
            <person name="Schneider J.R."/>
            <person name="Schatz M."/>
            <person name="Shumway M."/>
            <person name="Stanke M."/>
            <person name="Stinson E.O."/>
            <person name="Tubio J.M."/>
            <person name="Vanzee J.P."/>
            <person name="Verjovski-Almeida S."/>
            <person name="Werner D."/>
            <person name="White O."/>
            <person name="Wyder S."/>
            <person name="Zeng Q."/>
            <person name="Zhao Q."/>
            <person name="Zhao Y."/>
            <person name="Hill C.A."/>
            <person name="Raikhel A.S."/>
            <person name="Soares M.B."/>
            <person name="Knudson D.L."/>
            <person name="Lee N.H."/>
            <person name="Galagan J."/>
            <person name="Salzberg S.L."/>
            <person name="Paulsen I.T."/>
            <person name="Dimopoulos G."/>
            <person name="Collins F.H."/>
            <person name="Birren B."/>
            <person name="Fraser-Liggett C.M."/>
            <person name="Severson D.W."/>
        </authorList>
    </citation>
    <scope>NUCLEOTIDE SEQUENCE [LARGE SCALE GENOMIC DNA]</scope>
    <source>
        <strain evidence="1">Liverpool</strain>
    </source>
</reference>
<dbReference type="PaxDb" id="7159-AAEL008304-PA"/>
<evidence type="ECO:0000313" key="1">
    <source>
        <dbReference type="EMBL" id="EAT39931.1"/>
    </source>
</evidence>
<proteinExistence type="predicted"/>
<dbReference type="EMBL" id="CH477498">
    <property type="protein sequence ID" value="EAT39931.1"/>
    <property type="molecule type" value="Genomic_DNA"/>
</dbReference>
<evidence type="ECO:0000313" key="2">
    <source>
        <dbReference type="Proteomes" id="UP000682892"/>
    </source>
</evidence>
<reference evidence="1" key="3">
    <citation type="submission" date="2012-09" db="EMBL/GenBank/DDBJ databases">
        <authorList>
            <consortium name="VectorBase"/>
        </authorList>
    </citation>
    <scope>NUCLEOTIDE SEQUENCE</scope>
    <source>
        <strain evidence="1">Liverpool</strain>
    </source>
</reference>
<accession>Q16Z49</accession>
<dbReference type="HOGENOM" id="CLU_2833217_0_0_1"/>
<gene>
    <name evidence="1" type="ORF">AaeL_AAEL008304</name>
</gene>
<protein>
    <submittedName>
        <fullName evidence="1">AAEL008304-PA</fullName>
    </submittedName>
</protein>
<dbReference type="AlphaFoldDB" id="Q16Z49"/>
<organism evidence="1 2">
    <name type="scientific">Aedes aegypti</name>
    <name type="common">Yellowfever mosquito</name>
    <name type="synonym">Culex aegypti</name>
    <dbReference type="NCBI Taxonomy" id="7159"/>
    <lineage>
        <taxon>Eukaryota</taxon>
        <taxon>Metazoa</taxon>
        <taxon>Ecdysozoa</taxon>
        <taxon>Arthropoda</taxon>
        <taxon>Hexapoda</taxon>
        <taxon>Insecta</taxon>
        <taxon>Pterygota</taxon>
        <taxon>Neoptera</taxon>
        <taxon>Endopterygota</taxon>
        <taxon>Diptera</taxon>
        <taxon>Nematocera</taxon>
        <taxon>Culicoidea</taxon>
        <taxon>Culicidae</taxon>
        <taxon>Culicinae</taxon>
        <taxon>Aedini</taxon>
        <taxon>Aedes</taxon>
        <taxon>Stegomyia</taxon>
    </lineage>
</organism>